<sequence>MPRKPSFDRDDLIERARDIFWRRGWAGTSLKDLEKTLDLRPGSFYAAFGSKDALYELAMDKYANDGVIRLKELADTLGPLEALKSHPKLVIQNTENAAKACMLAKTFVELHIHRHPLAARANEHLAKMQSLISDLFTQAQAAGEIGSQHNPAQLGRRYQSDLLGLRVSAERDDIDAAAIADEISSSLGNL</sequence>
<dbReference type="PROSITE" id="PS50977">
    <property type="entry name" value="HTH_TETR_2"/>
    <property type="match status" value="1"/>
</dbReference>
<dbReference type="RefSeq" id="WP_108827968.1">
    <property type="nucleotide sequence ID" value="NZ_OMOR01000001.1"/>
</dbReference>
<keyword evidence="1" id="KW-0805">Transcription regulation</keyword>
<dbReference type="Gene3D" id="1.10.10.60">
    <property type="entry name" value="Homeodomain-like"/>
    <property type="match status" value="1"/>
</dbReference>
<dbReference type="OrthoDB" id="9779746at2"/>
<dbReference type="InterPro" id="IPR001647">
    <property type="entry name" value="HTH_TetR"/>
</dbReference>
<dbReference type="InterPro" id="IPR036271">
    <property type="entry name" value="Tet_transcr_reg_TetR-rel_C_sf"/>
</dbReference>
<evidence type="ECO:0000256" key="1">
    <source>
        <dbReference type="ARBA" id="ARBA00023015"/>
    </source>
</evidence>
<dbReference type="PANTHER" id="PTHR47506:SF10">
    <property type="entry name" value="TRANSCRIPTIONAL REGULATORY PROTEIN"/>
    <property type="match status" value="1"/>
</dbReference>
<keyword evidence="3" id="KW-0804">Transcription</keyword>
<dbReference type="AlphaFoldDB" id="A0A2R8BCJ9"/>
<dbReference type="Gene3D" id="1.10.357.10">
    <property type="entry name" value="Tetracycline Repressor, domain 2"/>
    <property type="match status" value="1"/>
</dbReference>
<dbReference type="Pfam" id="PF16925">
    <property type="entry name" value="TetR_C_13"/>
    <property type="match status" value="1"/>
</dbReference>
<proteinExistence type="predicted"/>
<dbReference type="EMBL" id="OMOR01000001">
    <property type="protein sequence ID" value="SPH20812.1"/>
    <property type="molecule type" value="Genomic_DNA"/>
</dbReference>
<evidence type="ECO:0000313" key="7">
    <source>
        <dbReference type="Proteomes" id="UP000244880"/>
    </source>
</evidence>
<dbReference type="Pfam" id="PF00440">
    <property type="entry name" value="TetR_N"/>
    <property type="match status" value="1"/>
</dbReference>
<accession>A0A2R8BCJ9</accession>
<reference evidence="6 7" key="1">
    <citation type="submission" date="2018-03" db="EMBL/GenBank/DDBJ databases">
        <authorList>
            <person name="Keele B.F."/>
        </authorList>
    </citation>
    <scope>NUCLEOTIDE SEQUENCE [LARGE SCALE GENOMIC DNA]</scope>
    <source>
        <strain evidence="6 7">CECT 8599</strain>
    </source>
</reference>
<protein>
    <submittedName>
        <fullName evidence="6">HTH-type transcriptional repressor ComR</fullName>
    </submittedName>
</protein>
<dbReference type="InterPro" id="IPR009057">
    <property type="entry name" value="Homeodomain-like_sf"/>
</dbReference>
<feature type="DNA-binding region" description="H-T-H motif" evidence="4">
    <location>
        <begin position="29"/>
        <end position="48"/>
    </location>
</feature>
<dbReference type="SUPFAM" id="SSF48498">
    <property type="entry name" value="Tetracyclin repressor-like, C-terminal domain"/>
    <property type="match status" value="1"/>
</dbReference>
<keyword evidence="2 4" id="KW-0238">DNA-binding</keyword>
<name>A0A2R8BCJ9_9RHOB</name>
<dbReference type="InterPro" id="IPR011075">
    <property type="entry name" value="TetR_C"/>
</dbReference>
<dbReference type="PANTHER" id="PTHR47506">
    <property type="entry name" value="TRANSCRIPTIONAL REGULATORY PROTEIN"/>
    <property type="match status" value="1"/>
</dbReference>
<dbReference type="SUPFAM" id="SSF46689">
    <property type="entry name" value="Homeodomain-like"/>
    <property type="match status" value="1"/>
</dbReference>
<evidence type="ECO:0000313" key="6">
    <source>
        <dbReference type="EMBL" id="SPH20812.1"/>
    </source>
</evidence>
<dbReference type="Proteomes" id="UP000244880">
    <property type="component" value="Unassembled WGS sequence"/>
</dbReference>
<evidence type="ECO:0000256" key="4">
    <source>
        <dbReference type="PROSITE-ProRule" id="PRU00335"/>
    </source>
</evidence>
<evidence type="ECO:0000256" key="3">
    <source>
        <dbReference type="ARBA" id="ARBA00023163"/>
    </source>
</evidence>
<evidence type="ECO:0000259" key="5">
    <source>
        <dbReference type="PROSITE" id="PS50977"/>
    </source>
</evidence>
<keyword evidence="7" id="KW-1185">Reference proteome</keyword>
<organism evidence="6 7">
    <name type="scientific">Ascidiaceihabitans donghaensis</name>
    <dbReference type="NCBI Taxonomy" id="1510460"/>
    <lineage>
        <taxon>Bacteria</taxon>
        <taxon>Pseudomonadati</taxon>
        <taxon>Pseudomonadota</taxon>
        <taxon>Alphaproteobacteria</taxon>
        <taxon>Rhodobacterales</taxon>
        <taxon>Paracoccaceae</taxon>
        <taxon>Ascidiaceihabitans</taxon>
    </lineage>
</organism>
<evidence type="ECO:0000256" key="2">
    <source>
        <dbReference type="ARBA" id="ARBA00023125"/>
    </source>
</evidence>
<gene>
    <name evidence="6" type="primary">comR_1</name>
    <name evidence="6" type="ORF">ASD8599_01553</name>
</gene>
<dbReference type="GO" id="GO:0003677">
    <property type="term" value="F:DNA binding"/>
    <property type="evidence" value="ECO:0007669"/>
    <property type="project" value="UniProtKB-UniRule"/>
</dbReference>
<feature type="domain" description="HTH tetR-type" evidence="5">
    <location>
        <begin position="6"/>
        <end position="66"/>
    </location>
</feature>